<sequence length="116" mass="13251">MWSSLDKEKMSISLLRSEKYLRHTVTAVKSFLTAGTSFTRGLDSSVKIDCLKRELQENTACASEKDRKTHHKQQELNIRLSRQPSGSNSRESLTLQRKPLLPPAPKTRQVSGRWNL</sequence>
<accession>A0AAD7W4F8</accession>
<feature type="region of interest" description="Disordered" evidence="1">
    <location>
        <begin position="59"/>
        <end position="116"/>
    </location>
</feature>
<dbReference type="Proteomes" id="UP001221898">
    <property type="component" value="Unassembled WGS sequence"/>
</dbReference>
<organism evidence="2 3">
    <name type="scientific">Aldrovandia affinis</name>
    <dbReference type="NCBI Taxonomy" id="143900"/>
    <lineage>
        <taxon>Eukaryota</taxon>
        <taxon>Metazoa</taxon>
        <taxon>Chordata</taxon>
        <taxon>Craniata</taxon>
        <taxon>Vertebrata</taxon>
        <taxon>Euteleostomi</taxon>
        <taxon>Actinopterygii</taxon>
        <taxon>Neopterygii</taxon>
        <taxon>Teleostei</taxon>
        <taxon>Notacanthiformes</taxon>
        <taxon>Halosauridae</taxon>
        <taxon>Aldrovandia</taxon>
    </lineage>
</organism>
<comment type="caution">
    <text evidence="2">The sequence shown here is derived from an EMBL/GenBank/DDBJ whole genome shotgun (WGS) entry which is preliminary data.</text>
</comment>
<keyword evidence="3" id="KW-1185">Reference proteome</keyword>
<feature type="compositionally biased region" description="Polar residues" evidence="1">
    <location>
        <begin position="80"/>
        <end position="95"/>
    </location>
</feature>
<gene>
    <name evidence="2" type="ORF">AAFF_G00214460</name>
</gene>
<dbReference type="EMBL" id="JAINUG010000284">
    <property type="protein sequence ID" value="KAJ8383876.1"/>
    <property type="molecule type" value="Genomic_DNA"/>
</dbReference>
<proteinExistence type="predicted"/>
<protein>
    <submittedName>
        <fullName evidence="2">Uncharacterized protein</fullName>
    </submittedName>
</protein>
<evidence type="ECO:0000313" key="2">
    <source>
        <dbReference type="EMBL" id="KAJ8383876.1"/>
    </source>
</evidence>
<evidence type="ECO:0000313" key="3">
    <source>
        <dbReference type="Proteomes" id="UP001221898"/>
    </source>
</evidence>
<dbReference type="AlphaFoldDB" id="A0AAD7W4F8"/>
<name>A0AAD7W4F8_9TELE</name>
<evidence type="ECO:0000256" key="1">
    <source>
        <dbReference type="SAM" id="MobiDB-lite"/>
    </source>
</evidence>
<reference evidence="2" key="1">
    <citation type="journal article" date="2023" name="Science">
        <title>Genome structures resolve the early diversification of teleost fishes.</title>
        <authorList>
            <person name="Parey E."/>
            <person name="Louis A."/>
            <person name="Montfort J."/>
            <person name="Bouchez O."/>
            <person name="Roques C."/>
            <person name="Iampietro C."/>
            <person name="Lluch J."/>
            <person name="Castinel A."/>
            <person name="Donnadieu C."/>
            <person name="Desvignes T."/>
            <person name="Floi Bucao C."/>
            <person name="Jouanno E."/>
            <person name="Wen M."/>
            <person name="Mejri S."/>
            <person name="Dirks R."/>
            <person name="Jansen H."/>
            <person name="Henkel C."/>
            <person name="Chen W.J."/>
            <person name="Zahm M."/>
            <person name="Cabau C."/>
            <person name="Klopp C."/>
            <person name="Thompson A.W."/>
            <person name="Robinson-Rechavi M."/>
            <person name="Braasch I."/>
            <person name="Lecointre G."/>
            <person name="Bobe J."/>
            <person name="Postlethwait J.H."/>
            <person name="Berthelot C."/>
            <person name="Roest Crollius H."/>
            <person name="Guiguen Y."/>
        </authorList>
    </citation>
    <scope>NUCLEOTIDE SEQUENCE</scope>
    <source>
        <strain evidence="2">NC1722</strain>
    </source>
</reference>